<reference evidence="10" key="2">
    <citation type="submission" date="2025-08" db="UniProtKB">
        <authorList>
            <consortium name="RefSeq"/>
        </authorList>
    </citation>
    <scope>IDENTIFICATION</scope>
</reference>
<dbReference type="Proteomes" id="UP000515156">
    <property type="component" value="Chromosome 11"/>
</dbReference>
<reference evidence="9" key="1">
    <citation type="submission" date="2024-06" db="UniProtKB">
        <authorList>
            <consortium name="RefSeq"/>
        </authorList>
    </citation>
    <scope>NUCLEOTIDE SEQUENCE [LARGE SCALE GENOMIC DNA]</scope>
</reference>
<comment type="similarity">
    <text evidence="6">Belongs to the TPT transporter family. SLC35E subfamily.</text>
</comment>
<evidence type="ECO:0000256" key="2">
    <source>
        <dbReference type="ARBA" id="ARBA00022692"/>
    </source>
</evidence>
<dbReference type="InParanoid" id="A0A6P7ZAE5"/>
<organism evidence="9 10">
    <name type="scientific">Microcaecilia unicolor</name>
    <dbReference type="NCBI Taxonomy" id="1415580"/>
    <lineage>
        <taxon>Eukaryota</taxon>
        <taxon>Metazoa</taxon>
        <taxon>Chordata</taxon>
        <taxon>Craniata</taxon>
        <taxon>Vertebrata</taxon>
        <taxon>Euteleostomi</taxon>
        <taxon>Amphibia</taxon>
        <taxon>Gymnophiona</taxon>
        <taxon>Siphonopidae</taxon>
        <taxon>Microcaecilia</taxon>
    </lineage>
</organism>
<evidence type="ECO:0000313" key="10">
    <source>
        <dbReference type="RefSeq" id="XP_030073541.1"/>
    </source>
</evidence>
<evidence type="ECO:0000256" key="4">
    <source>
        <dbReference type="ARBA" id="ARBA00023136"/>
    </source>
</evidence>
<dbReference type="InterPro" id="IPR037185">
    <property type="entry name" value="EmrE-like"/>
</dbReference>
<feature type="domain" description="Sugar phosphate transporter" evidence="8">
    <location>
        <begin position="16"/>
        <end position="304"/>
    </location>
</feature>
<keyword evidence="3 7" id="KW-1133">Transmembrane helix</keyword>
<feature type="transmembrane region" description="Helical" evidence="7">
    <location>
        <begin position="233"/>
        <end position="254"/>
    </location>
</feature>
<dbReference type="PANTHER" id="PTHR11132">
    <property type="entry name" value="SOLUTE CARRIER FAMILY 35"/>
    <property type="match status" value="1"/>
</dbReference>
<evidence type="ECO:0000256" key="5">
    <source>
        <dbReference type="ARBA" id="ARBA00093767"/>
    </source>
</evidence>
<dbReference type="Pfam" id="PF03151">
    <property type="entry name" value="TPT"/>
    <property type="match status" value="1"/>
</dbReference>
<keyword evidence="9" id="KW-1185">Reference proteome</keyword>
<sequence length="322" mass="35372">MAGLEGRPPETKKGQLVVAVLIWLLTGITISSLNKWIFAVYKFRCPLLLSSLHMLTAILVDYPLLRFGVVKLKAGEDVALTAAARFRVFLLSLSFCASIAFGNLGLNYVQLSFAQMVYSTTPLFTLALSKALLGTRHHMLKYTAMLPICLGASFSIIGEVQFHHTGCFFLVLSTFLRGLKSVQQSSLLKEERINSVTLLYLMSIPSFCILFTAALVLENRAVWETPSRQDNTLWLFILLSCLGSVLYNLASFWVITFTSAVTIHVLGNLTLVGNLVLSQILFGSQLTVLSYAGIALTLMGMSLYHNCDLVAGRLGSKTAKSK</sequence>
<evidence type="ECO:0000256" key="7">
    <source>
        <dbReference type="SAM" id="Phobius"/>
    </source>
</evidence>
<dbReference type="InterPro" id="IPR050186">
    <property type="entry name" value="TPT_transporter"/>
</dbReference>
<dbReference type="FunCoup" id="A0A6P7ZAE5">
    <property type="interactions" value="221"/>
</dbReference>
<dbReference type="AlphaFoldDB" id="A0A6P7ZAE5"/>
<dbReference type="OrthoDB" id="10261634at2759"/>
<dbReference type="SUPFAM" id="SSF103481">
    <property type="entry name" value="Multidrug resistance efflux transporter EmrE"/>
    <property type="match status" value="1"/>
</dbReference>
<accession>A0A6P7ZAE5</accession>
<feature type="transmembrane region" description="Helical" evidence="7">
    <location>
        <begin position="86"/>
        <end position="106"/>
    </location>
</feature>
<dbReference type="GO" id="GO:0016020">
    <property type="term" value="C:membrane"/>
    <property type="evidence" value="ECO:0007669"/>
    <property type="project" value="UniProtKB-SubCell"/>
</dbReference>
<comment type="subcellular location">
    <subcellularLocation>
        <location evidence="1">Membrane</location>
        <topology evidence="1">Multi-pass membrane protein</topology>
    </subcellularLocation>
</comment>
<feature type="transmembrane region" description="Helical" evidence="7">
    <location>
        <begin position="47"/>
        <end position="65"/>
    </location>
</feature>
<keyword evidence="2 7" id="KW-0812">Transmembrane</keyword>
<feature type="transmembrane region" description="Helical" evidence="7">
    <location>
        <begin position="288"/>
        <end position="307"/>
    </location>
</feature>
<dbReference type="RefSeq" id="XP_030073541.1">
    <property type="nucleotide sequence ID" value="XM_030217681.1"/>
</dbReference>
<dbReference type="KEGG" id="muo:115479632"/>
<name>A0A6P7ZAE5_9AMPH</name>
<proteinExistence type="inferred from homology"/>
<dbReference type="InterPro" id="IPR004853">
    <property type="entry name" value="Sugar_P_trans_dom"/>
</dbReference>
<gene>
    <name evidence="10" type="primary">SLC35E4</name>
</gene>
<feature type="transmembrane region" description="Helical" evidence="7">
    <location>
        <begin position="16"/>
        <end position="41"/>
    </location>
</feature>
<feature type="transmembrane region" description="Helical" evidence="7">
    <location>
        <begin position="199"/>
        <end position="217"/>
    </location>
</feature>
<evidence type="ECO:0000313" key="9">
    <source>
        <dbReference type="Proteomes" id="UP000515156"/>
    </source>
</evidence>
<protein>
    <submittedName>
        <fullName evidence="10">Solute carrier family 35 member E4</fullName>
    </submittedName>
</protein>
<keyword evidence="4 7" id="KW-0472">Membrane</keyword>
<dbReference type="GeneID" id="115479632"/>
<comment type="function">
    <text evidence="5">Putative transporter.</text>
</comment>
<feature type="transmembrane region" description="Helical" evidence="7">
    <location>
        <begin position="261"/>
        <end position="282"/>
    </location>
</feature>
<evidence type="ECO:0000256" key="3">
    <source>
        <dbReference type="ARBA" id="ARBA00022989"/>
    </source>
</evidence>
<evidence type="ECO:0000259" key="8">
    <source>
        <dbReference type="Pfam" id="PF03151"/>
    </source>
</evidence>
<dbReference type="CTD" id="339665"/>
<evidence type="ECO:0000256" key="6">
    <source>
        <dbReference type="ARBA" id="ARBA00093775"/>
    </source>
</evidence>
<evidence type="ECO:0000256" key="1">
    <source>
        <dbReference type="ARBA" id="ARBA00004141"/>
    </source>
</evidence>